<dbReference type="PANTHER" id="PTHR31120">
    <property type="entry name" value="METALLOPROTEASE TIKI"/>
    <property type="match status" value="1"/>
</dbReference>
<gene>
    <name evidence="13" type="ORF">OO016_03560</name>
</gene>
<dbReference type="InterPro" id="IPR002816">
    <property type="entry name" value="TraB/PrgY/GumN_fam"/>
</dbReference>
<dbReference type="RefSeq" id="WP_266010898.1">
    <property type="nucleotide sequence ID" value="NZ_JAPFQP010000001.1"/>
</dbReference>
<dbReference type="Proteomes" id="UP001207116">
    <property type="component" value="Unassembled WGS sequence"/>
</dbReference>
<keyword evidence="12" id="KW-0325">Glycoprotein</keyword>
<evidence type="ECO:0000256" key="11">
    <source>
        <dbReference type="ARBA" id="ARBA00023136"/>
    </source>
</evidence>
<evidence type="ECO:0000256" key="3">
    <source>
        <dbReference type="ARBA" id="ARBA00004479"/>
    </source>
</evidence>
<evidence type="ECO:0000256" key="1">
    <source>
        <dbReference type="ARBA" id="ARBA00001936"/>
    </source>
</evidence>
<evidence type="ECO:0000256" key="9">
    <source>
        <dbReference type="ARBA" id="ARBA00022989"/>
    </source>
</evidence>
<keyword evidence="8" id="KW-0378">Hydrolase</keyword>
<comment type="cofactor">
    <cofactor evidence="1">
        <name>Mn(2+)</name>
        <dbReference type="ChEBI" id="CHEBI:29035"/>
    </cofactor>
</comment>
<reference evidence="13" key="1">
    <citation type="submission" date="2022-11" db="EMBL/GenBank/DDBJ databases">
        <title>The characterization of three novel Bacteroidetes species and genomic analysis of their roles in tidal elemental geochemical cycles.</title>
        <authorList>
            <person name="Ma K.-J."/>
        </authorList>
    </citation>
    <scope>NUCLEOTIDE SEQUENCE</scope>
    <source>
        <strain evidence="13">M415</strain>
    </source>
</reference>
<keyword evidence="10" id="KW-0482">Metalloprotease</keyword>
<dbReference type="PANTHER" id="PTHR31120:SF6">
    <property type="entry name" value="METALLOPROTEASE TIKI HOMOLOG"/>
    <property type="match status" value="1"/>
</dbReference>
<evidence type="ECO:0000256" key="4">
    <source>
        <dbReference type="ARBA" id="ARBA00022670"/>
    </source>
</evidence>
<keyword evidence="9" id="KW-1133">Transmembrane helix</keyword>
<sequence>MRLIFTCISFCLFSVLNAQERNSLLWEISGNGLGESSYLYGTMHVSKKIAFHLDDVFYEALLSSEMIALESDPGTWLETDTDRSGGQINDSYGLNPKGFYSRTFRFTAPSKHALGKYLASEDHLINNILYRTNTFNQNFEEDTYLDMFIYRAGAKYGKPVMALEDPDITNALVGRASRNAMKDKPDQWLQEKMKKQALAYLMQDAYRERNINLLDSIDRAMYTEFYRKNMLYLRNEQMAEKLDSVMHTTKVFAGIGAAHLPGDQGVIALLRKKGYTVQPLVSPATEKGKTLKETLQNKVLRPRLTRYAPKDRFFSLALPNKLYPVSLQNRATYVSPDLANGSYIVVHRIPSYQHLAAAEPLNLNHIDQLLYENIPGSIVAKKTIERGGYQGLDIHNQLKNGDHQRYQIFVTPLEILLIKMSGEGDYVARFSDAIFNSLQFRKTQSSFQTIRPVYGDFQVRMPELHHFYNPNGYGDRVAEGVEPSSGSYYFLKKATLNDLIFLEEDQFELKQIQKRFYEELKLEGQYGTVRENSLISEADIDPENGKKLYLKSVVKGGDYYLLGCITRHPEMASDYLDSFKVNNKIYPEAFEQIVDTAMHFSTRSSVEPKSFVKMQGEFAKSGKPKSYEAYTKKTLYQNKNNEAISVELKKAHDLMAFPNIDSLWKSRINFYKKQKFDLREIEERTRENGIFELDLVLTDSGSTRGIKVKNVLKGGLMYELRTVIDTSDEPSDFVTIFYENFTPLDSLVGRDVLRDKVSDFFSALRNKDSVLLKGYQYPVFGKKHVDSLIYYLSKHKFEADHKPIELHLINRLGAIEDPGVVAFFKRHYRKSFKNSNAQARILQAIASGQNDQSVQLILELLAQDLPLAANSKEIEKIFMPYQDSLTLAKKFFPELLEYSTISEYKLPIISLLASIKSAGHISSGKYRAYKRFILNDARIQLKRHLGQVNGEGNYDINRAVINRRQTAKLLEDYLILLYPYKKDKNVAGFFNLLGMVKDPQIKTTYAQLMAVNDEHGPLALIDSLAGDINSRLMMYSKLKAIEKTYLFPDEYKTQEALAEASLFEDRRFLPTYDEVVYLGEGQVEEDDRSYEVHFFKTRSTMDYEKGFKIQIVAYAGGGQDLSVKYLFKNDGYLLPDMDSDQDGINHVTEEFLLRNHKRAIAGADGNTPEYGYLGL</sequence>
<evidence type="ECO:0000313" key="13">
    <source>
        <dbReference type="EMBL" id="MCX2718672.1"/>
    </source>
</evidence>
<dbReference type="CDD" id="cd14789">
    <property type="entry name" value="Tiki"/>
    <property type="match status" value="1"/>
</dbReference>
<evidence type="ECO:0000256" key="2">
    <source>
        <dbReference type="ARBA" id="ARBA00001941"/>
    </source>
</evidence>
<comment type="subcellular location">
    <subcellularLocation>
        <location evidence="3">Membrane</location>
        <topology evidence="3">Single-pass type I membrane protein</topology>
    </subcellularLocation>
</comment>
<evidence type="ECO:0000256" key="5">
    <source>
        <dbReference type="ARBA" id="ARBA00022692"/>
    </source>
</evidence>
<keyword evidence="11" id="KW-0472">Membrane</keyword>
<name>A0AAE3MK87_9FLAO</name>
<keyword evidence="7" id="KW-0732">Signal</keyword>
<keyword evidence="6" id="KW-0479">Metal-binding</keyword>
<dbReference type="GO" id="GO:0016020">
    <property type="term" value="C:membrane"/>
    <property type="evidence" value="ECO:0007669"/>
    <property type="project" value="UniProtKB-SubCell"/>
</dbReference>
<evidence type="ECO:0000256" key="10">
    <source>
        <dbReference type="ARBA" id="ARBA00023049"/>
    </source>
</evidence>
<keyword evidence="14" id="KW-1185">Reference proteome</keyword>
<accession>A0AAE3MK87</accession>
<dbReference type="GO" id="GO:0004222">
    <property type="term" value="F:metalloendopeptidase activity"/>
    <property type="evidence" value="ECO:0007669"/>
    <property type="project" value="TreeGrafter"/>
</dbReference>
<evidence type="ECO:0000256" key="12">
    <source>
        <dbReference type="ARBA" id="ARBA00023180"/>
    </source>
</evidence>
<keyword evidence="4" id="KW-0645">Protease</keyword>
<dbReference type="GO" id="GO:0006508">
    <property type="term" value="P:proteolysis"/>
    <property type="evidence" value="ECO:0007669"/>
    <property type="project" value="UniProtKB-KW"/>
</dbReference>
<comment type="cofactor">
    <cofactor evidence="2">
        <name>Co(2+)</name>
        <dbReference type="ChEBI" id="CHEBI:48828"/>
    </cofactor>
</comment>
<evidence type="ECO:0000256" key="6">
    <source>
        <dbReference type="ARBA" id="ARBA00022723"/>
    </source>
</evidence>
<evidence type="ECO:0000313" key="14">
    <source>
        <dbReference type="Proteomes" id="UP001207116"/>
    </source>
</evidence>
<evidence type="ECO:0000256" key="8">
    <source>
        <dbReference type="ARBA" id="ARBA00022801"/>
    </source>
</evidence>
<dbReference type="GO" id="GO:0030178">
    <property type="term" value="P:negative regulation of Wnt signaling pathway"/>
    <property type="evidence" value="ECO:0007669"/>
    <property type="project" value="InterPro"/>
</dbReference>
<protein>
    <submittedName>
        <fullName evidence="13">TraB/GumN family protein</fullName>
    </submittedName>
</protein>
<dbReference type="InterPro" id="IPR040230">
    <property type="entry name" value="TIKI1/2-like"/>
</dbReference>
<comment type="caution">
    <text evidence="13">The sequence shown here is derived from an EMBL/GenBank/DDBJ whole genome shotgun (WGS) entry which is preliminary data.</text>
</comment>
<dbReference type="EMBL" id="JAPFQP010000001">
    <property type="protein sequence ID" value="MCX2718672.1"/>
    <property type="molecule type" value="Genomic_DNA"/>
</dbReference>
<proteinExistence type="predicted"/>
<dbReference type="AlphaFoldDB" id="A0AAE3MK87"/>
<evidence type="ECO:0000256" key="7">
    <source>
        <dbReference type="ARBA" id="ARBA00022729"/>
    </source>
</evidence>
<dbReference type="GO" id="GO:0046872">
    <property type="term" value="F:metal ion binding"/>
    <property type="evidence" value="ECO:0007669"/>
    <property type="project" value="UniProtKB-KW"/>
</dbReference>
<keyword evidence="5" id="KW-0812">Transmembrane</keyword>
<dbReference type="Pfam" id="PF01963">
    <property type="entry name" value="TraB_PrgY_gumN"/>
    <property type="match status" value="1"/>
</dbReference>
<organism evidence="13 14">
    <name type="scientific">Lentiprolixibacter aurantiacus</name>
    <dbReference type="NCBI Taxonomy" id="2993939"/>
    <lineage>
        <taxon>Bacteria</taxon>
        <taxon>Pseudomonadati</taxon>
        <taxon>Bacteroidota</taxon>
        <taxon>Flavobacteriia</taxon>
        <taxon>Flavobacteriales</taxon>
        <taxon>Flavobacteriaceae</taxon>
        <taxon>Lentiprolixibacter</taxon>
    </lineage>
</organism>